<gene>
    <name evidence="5" type="ORF">EJB05_08988</name>
</gene>
<dbReference type="GO" id="GO:0016567">
    <property type="term" value="P:protein ubiquitination"/>
    <property type="evidence" value="ECO:0007669"/>
    <property type="project" value="InterPro"/>
</dbReference>
<name>A0A5J9W1F9_9POAL</name>
<comment type="pathway">
    <text evidence="1">Protein modification; protein ubiquitination.</text>
</comment>
<evidence type="ECO:0008006" key="7">
    <source>
        <dbReference type="Google" id="ProtNLM"/>
    </source>
</evidence>
<dbReference type="InterPro" id="IPR002083">
    <property type="entry name" value="MATH/TRAF_dom"/>
</dbReference>
<evidence type="ECO:0000313" key="5">
    <source>
        <dbReference type="EMBL" id="TVU42572.1"/>
    </source>
</evidence>
<dbReference type="OrthoDB" id="691723at2759"/>
<dbReference type="SMART" id="SM00061">
    <property type="entry name" value="MATH"/>
    <property type="match status" value="1"/>
</dbReference>
<dbReference type="Pfam" id="PF24570">
    <property type="entry name" value="BACK_BPM_SPOP"/>
    <property type="match status" value="1"/>
</dbReference>
<dbReference type="InterPro" id="IPR056423">
    <property type="entry name" value="BACK_BPM_SPOP"/>
</dbReference>
<dbReference type="InterPro" id="IPR045005">
    <property type="entry name" value="BPM1-6"/>
</dbReference>
<evidence type="ECO:0000259" key="4">
    <source>
        <dbReference type="PROSITE" id="PS50144"/>
    </source>
</evidence>
<protein>
    <recommendedName>
        <fullName evidence="7">BTB domain-containing protein</fullName>
    </recommendedName>
</protein>
<organism evidence="5 6">
    <name type="scientific">Eragrostis curvula</name>
    <name type="common">weeping love grass</name>
    <dbReference type="NCBI Taxonomy" id="38414"/>
    <lineage>
        <taxon>Eukaryota</taxon>
        <taxon>Viridiplantae</taxon>
        <taxon>Streptophyta</taxon>
        <taxon>Embryophyta</taxon>
        <taxon>Tracheophyta</taxon>
        <taxon>Spermatophyta</taxon>
        <taxon>Magnoliopsida</taxon>
        <taxon>Liliopsida</taxon>
        <taxon>Poales</taxon>
        <taxon>Poaceae</taxon>
        <taxon>PACMAD clade</taxon>
        <taxon>Chloridoideae</taxon>
        <taxon>Eragrostideae</taxon>
        <taxon>Eragrostidinae</taxon>
        <taxon>Eragrostis</taxon>
    </lineage>
</organism>
<dbReference type="InterPro" id="IPR000210">
    <property type="entry name" value="BTB/POZ_dom"/>
</dbReference>
<dbReference type="SUPFAM" id="SSF49599">
    <property type="entry name" value="TRAF domain-like"/>
    <property type="match status" value="1"/>
</dbReference>
<evidence type="ECO:0000256" key="1">
    <source>
        <dbReference type="ARBA" id="ARBA00004906"/>
    </source>
</evidence>
<dbReference type="AlphaFoldDB" id="A0A5J9W1F9"/>
<dbReference type="SUPFAM" id="SSF54695">
    <property type="entry name" value="POZ domain"/>
    <property type="match status" value="1"/>
</dbReference>
<evidence type="ECO:0000259" key="3">
    <source>
        <dbReference type="PROSITE" id="PS50097"/>
    </source>
</evidence>
<feature type="domain" description="BTB" evidence="3">
    <location>
        <begin position="188"/>
        <end position="254"/>
    </location>
</feature>
<comment type="similarity">
    <text evidence="2">Belongs to the Tdpoz family.</text>
</comment>
<dbReference type="PANTHER" id="PTHR26379:SF474">
    <property type="entry name" value="OS08G0228200 PROTEIN"/>
    <property type="match status" value="1"/>
</dbReference>
<dbReference type="Pfam" id="PF00651">
    <property type="entry name" value="BTB"/>
    <property type="match status" value="1"/>
</dbReference>
<dbReference type="EMBL" id="RWGY01000005">
    <property type="protein sequence ID" value="TVU42572.1"/>
    <property type="molecule type" value="Genomic_DNA"/>
</dbReference>
<dbReference type="Proteomes" id="UP000324897">
    <property type="component" value="Unassembled WGS sequence"/>
</dbReference>
<dbReference type="Gene3D" id="2.60.210.10">
    <property type="entry name" value="Apoptosis, Tumor Necrosis Factor Receptor Associated Protein 2, Chain A"/>
    <property type="match status" value="1"/>
</dbReference>
<dbReference type="SMART" id="SM00225">
    <property type="entry name" value="BTB"/>
    <property type="match status" value="1"/>
</dbReference>
<dbReference type="Pfam" id="PF22486">
    <property type="entry name" value="MATH_2"/>
    <property type="match status" value="1"/>
</dbReference>
<sequence length="372" mass="41851">MASAPRPRTKTASTSTTQIARATHSFAITSYSQHKGLAAGEFIRSAAFDVGGHQWCIRYYPSGDKRKELEDYVSIYLELLGKYGKVTASFDLRLVDQSTGLSSVLFSKSLVAFDAVDNRFSCGCQKFMRRSELEASAYLRDNQLIIESDVTVFKEPLVLKKATNSVDKMSPPDLYHDLDNLLVTKVGADVTIKVQEEVFVAHTIVLAMRSPVFKAEFYGPMNKDNKERYQDHIITIEDMQPAVFNALLQFIYTDSFAECMKDLDEDDTTELTKHLLAAADRFDIQGLKFVCEKDLCECLYVDTVAAMLVLADQHNCIQLKDACIEFITCLNSLEGLVESEGYQNLKESHPNVLIDIFERVTSELFSLRIISS</sequence>
<reference evidence="5 6" key="1">
    <citation type="journal article" date="2019" name="Sci. Rep.">
        <title>A high-quality genome of Eragrostis curvula grass provides insights into Poaceae evolution and supports new strategies to enhance forage quality.</title>
        <authorList>
            <person name="Carballo J."/>
            <person name="Santos B.A.C.M."/>
            <person name="Zappacosta D."/>
            <person name="Garbus I."/>
            <person name="Selva J.P."/>
            <person name="Gallo C.A."/>
            <person name="Diaz A."/>
            <person name="Albertini E."/>
            <person name="Caccamo M."/>
            <person name="Echenique V."/>
        </authorList>
    </citation>
    <scope>NUCLEOTIDE SEQUENCE [LARGE SCALE GENOMIC DNA]</scope>
    <source>
        <strain evidence="6">cv. Victoria</strain>
        <tissue evidence="5">Leaf</tissue>
    </source>
</reference>
<feature type="non-terminal residue" evidence="5">
    <location>
        <position position="1"/>
    </location>
</feature>
<comment type="caution">
    <text evidence="5">The sequence shown here is derived from an EMBL/GenBank/DDBJ whole genome shotgun (WGS) entry which is preliminary data.</text>
</comment>
<evidence type="ECO:0000313" key="6">
    <source>
        <dbReference type="Proteomes" id="UP000324897"/>
    </source>
</evidence>
<dbReference type="Gramene" id="TVU42572">
    <property type="protein sequence ID" value="TVU42572"/>
    <property type="gene ID" value="EJB05_08988"/>
</dbReference>
<dbReference type="Gene3D" id="1.25.40.420">
    <property type="match status" value="1"/>
</dbReference>
<dbReference type="PANTHER" id="PTHR26379">
    <property type="entry name" value="BTB/POZ AND MATH DOMAIN-CONTAINING PROTEIN 1"/>
    <property type="match status" value="1"/>
</dbReference>
<dbReference type="PROSITE" id="PS50097">
    <property type="entry name" value="BTB"/>
    <property type="match status" value="1"/>
</dbReference>
<keyword evidence="6" id="KW-1185">Reference proteome</keyword>
<accession>A0A5J9W1F9</accession>
<proteinExistence type="inferred from homology"/>
<dbReference type="CDD" id="cd00121">
    <property type="entry name" value="MATH"/>
    <property type="match status" value="1"/>
</dbReference>
<feature type="domain" description="MATH" evidence="4">
    <location>
        <begin position="21"/>
        <end position="150"/>
    </location>
</feature>
<dbReference type="Gene3D" id="3.30.710.10">
    <property type="entry name" value="Potassium Channel Kv1.1, Chain A"/>
    <property type="match status" value="1"/>
</dbReference>
<evidence type="ECO:0000256" key="2">
    <source>
        <dbReference type="ARBA" id="ARBA00010846"/>
    </source>
</evidence>
<dbReference type="PROSITE" id="PS50144">
    <property type="entry name" value="MATH"/>
    <property type="match status" value="1"/>
</dbReference>
<dbReference type="InterPro" id="IPR008974">
    <property type="entry name" value="TRAF-like"/>
</dbReference>
<dbReference type="InterPro" id="IPR011333">
    <property type="entry name" value="SKP1/BTB/POZ_sf"/>
</dbReference>